<evidence type="ECO:0000259" key="2">
    <source>
        <dbReference type="Pfam" id="PF13470"/>
    </source>
</evidence>
<organism evidence="3 4">
    <name type="scientific">Planktothrix agardhii CCAP 1459/11A</name>
    <dbReference type="NCBI Taxonomy" id="282420"/>
    <lineage>
        <taxon>Bacteria</taxon>
        <taxon>Bacillati</taxon>
        <taxon>Cyanobacteriota</taxon>
        <taxon>Cyanophyceae</taxon>
        <taxon>Oscillatoriophycideae</taxon>
        <taxon>Oscillatoriales</taxon>
        <taxon>Microcoleaceae</taxon>
        <taxon>Planktothrix</taxon>
    </lineage>
</organism>
<dbReference type="Pfam" id="PF13470">
    <property type="entry name" value="PIN_3"/>
    <property type="match status" value="1"/>
</dbReference>
<name>A0A4P5ZYS4_PLAAG</name>
<reference evidence="4" key="1">
    <citation type="submission" date="2019-02" db="EMBL/GenBank/DDBJ databases">
        <title>Draft genome sequence of Planktothrix agardhii NIES-905.</title>
        <authorList>
            <person name="Yamaguchi H."/>
            <person name="Suzuki S."/>
            <person name="Kawachi M."/>
        </authorList>
    </citation>
    <scope>NUCLEOTIDE SEQUENCE [LARGE SCALE GENOMIC DNA]</scope>
    <source>
        <strain evidence="4">CCAP 1459/11A</strain>
    </source>
</reference>
<dbReference type="Proteomes" id="UP000299794">
    <property type="component" value="Unassembled WGS sequence"/>
</dbReference>
<dbReference type="EMBL" id="BJCD01000055">
    <property type="protein sequence ID" value="GDZ95285.1"/>
    <property type="molecule type" value="Genomic_DNA"/>
</dbReference>
<keyword evidence="1" id="KW-0812">Transmembrane</keyword>
<feature type="domain" description="PIN" evidence="2">
    <location>
        <begin position="6"/>
        <end position="80"/>
    </location>
</feature>
<gene>
    <name evidence="3" type="ORF">PA905_35250</name>
</gene>
<dbReference type="InterPro" id="IPR029060">
    <property type="entry name" value="PIN-like_dom_sf"/>
</dbReference>
<proteinExistence type="predicted"/>
<dbReference type="Gene3D" id="3.40.50.1010">
    <property type="entry name" value="5'-nuclease"/>
    <property type="match status" value="1"/>
</dbReference>
<dbReference type="AlphaFoldDB" id="A0A4P5ZYS4"/>
<dbReference type="SUPFAM" id="SSF88723">
    <property type="entry name" value="PIN domain-like"/>
    <property type="match status" value="1"/>
</dbReference>
<feature type="transmembrane region" description="Helical" evidence="1">
    <location>
        <begin position="113"/>
        <end position="131"/>
    </location>
</feature>
<evidence type="ECO:0000256" key="1">
    <source>
        <dbReference type="SAM" id="Phobius"/>
    </source>
</evidence>
<keyword evidence="1" id="KW-1133">Transmembrane helix</keyword>
<protein>
    <submittedName>
        <fullName evidence="3">PilT protein-like protein</fullName>
    </submittedName>
</protein>
<dbReference type="RefSeq" id="WP_026797154.1">
    <property type="nucleotide sequence ID" value="NZ_BJCD01000055.1"/>
</dbReference>
<evidence type="ECO:0000313" key="3">
    <source>
        <dbReference type="EMBL" id="GDZ95285.1"/>
    </source>
</evidence>
<evidence type="ECO:0000313" key="4">
    <source>
        <dbReference type="Proteomes" id="UP000299794"/>
    </source>
</evidence>
<keyword evidence="1" id="KW-0472">Membrane</keyword>
<accession>A0A4P5ZYS4</accession>
<dbReference type="InterPro" id="IPR002716">
    <property type="entry name" value="PIN_dom"/>
</dbReference>
<comment type="caution">
    <text evidence="3">The sequence shown here is derived from an EMBL/GenBank/DDBJ whole genome shotgun (WGS) entry which is preliminary data.</text>
</comment>
<sequence length="134" mass="15057">MNQKIRVLFDTNILVYAHDESATYHTDSAELLKLAIENQIQGILAEQNIIELYRILTNSVAMKGTPLTPLQTNNLINSIYLNGNFEILYPTKLTVEKVLELAVNNNVTSAKIFDIRLVALMLILIAMPNIISTK</sequence>